<dbReference type="PANTHER" id="PTHR15922">
    <property type="entry name" value="NEUROBLASTOMA-AMPLIFIED SEQUENCE"/>
    <property type="match status" value="1"/>
</dbReference>
<dbReference type="Proteomes" id="UP000694406">
    <property type="component" value="Unplaced"/>
</dbReference>
<reference evidence="2" key="1">
    <citation type="submission" date="2025-08" db="UniProtKB">
        <authorList>
            <consortium name="Ensembl"/>
        </authorList>
    </citation>
    <scope>IDENTIFICATION</scope>
</reference>
<accession>A0A8C5SLH9</accession>
<dbReference type="InterPro" id="IPR054751">
    <property type="entry name" value="NBAS_C"/>
</dbReference>
<dbReference type="AlphaFoldDB" id="A0A8C5SLH9"/>
<name>A0A8C5SLH9_LATLA</name>
<dbReference type="GO" id="GO:0006890">
    <property type="term" value="P:retrograde vesicle-mediated transport, Golgi to endoplasmic reticulum"/>
    <property type="evidence" value="ECO:0007669"/>
    <property type="project" value="TreeGrafter"/>
</dbReference>
<sequence>PDSTQIQGIIESLKEKKINLGGQVLILLVEQALKYHDYKAANMHCQELMASGYSKSWEVCSQLGQSEGYQDMAVRQQLLAYALTHCPPSAIEMLLAASNILQTEVLYNTVNYQIRPSEKGENVNISRSSVGMKLDFSSSQSADLLQWTTAKTMKVLSNTTLTTKAVLHAVSDRQWWKKSIAYLRPLHGQEFGDVLKNTSGANATIEKQGCHPFYETLIDNPYLSYHAPLESFAEVLLRTGKFAETKSEGHDLFPATEVLLQLASEALPDDMTLSLAYLLALPQVVDANKCFEKQSPSALSLQLASYYYSLQIYAHLAPCFKDECHPLYRADPKDLIQMVTKHVTNSSYADWPEEIAILIKHLQYYNERLLDFTQAQILQGLGKGVDVQRFTADGQYKRETILGLAETLEENVYNIALSLAQRYNVPIWEVHMTHLEFLFSDSGLSTAAIEDRAKSLGLFESLKTVPKAFHEHMTTYVYPIIEGKDHQRLLYYFTLLENCVCSEFVKDTIKLETHIRLLKKFKAVAPDLNYKKLTEENADPLEALDPILTSQNILPISKLAPKIPGKDGRLLSPSSVYAALIRKVFWKGDSHLIKKVPETPPEWLHSYDICAKYFDRLYPGDIINFLDEITFSSKAVTKLSVDSRVEMTKKAIKSMKHSAEKAGKRASEGDLTEAAVHRQITYEDVLNHLQQSLAHLETLSNSFISYLKTSDQKILRDYGYQYDISRSEKKRIHEQVVTMCLDGQPLNMIKTLLDVAVGDLGLSPRDVVETALIRVIAALRQVKLCISELLRVYC</sequence>
<dbReference type="GO" id="GO:0070939">
    <property type="term" value="C:Dsl1/NZR complex"/>
    <property type="evidence" value="ECO:0007669"/>
    <property type="project" value="TreeGrafter"/>
</dbReference>
<feature type="domain" description="NBAS subunit of NRZ tethering complex C-terminal" evidence="1">
    <location>
        <begin position="727"/>
        <end position="782"/>
    </location>
</feature>
<reference evidence="2" key="2">
    <citation type="submission" date="2025-09" db="UniProtKB">
        <authorList>
            <consortium name="Ensembl"/>
        </authorList>
    </citation>
    <scope>IDENTIFICATION</scope>
</reference>
<dbReference type="GeneTree" id="ENSGT00390000012474"/>
<protein>
    <recommendedName>
        <fullName evidence="1">NBAS subunit of NRZ tethering complex C-terminal domain-containing protein</fullName>
    </recommendedName>
</protein>
<dbReference type="GO" id="GO:0000149">
    <property type="term" value="F:SNARE binding"/>
    <property type="evidence" value="ECO:0007669"/>
    <property type="project" value="TreeGrafter"/>
</dbReference>
<dbReference type="Pfam" id="PF22913">
    <property type="entry name" value="NBAS_11th"/>
    <property type="match status" value="1"/>
</dbReference>
<evidence type="ECO:0000313" key="3">
    <source>
        <dbReference type="Proteomes" id="UP000694406"/>
    </source>
</evidence>
<keyword evidence="3" id="KW-1185">Reference proteome</keyword>
<proteinExistence type="predicted"/>
<evidence type="ECO:0000313" key="2">
    <source>
        <dbReference type="Ensembl" id="ENSLLTP00000019752.1"/>
    </source>
</evidence>
<dbReference type="PANTHER" id="PTHR15922:SF2">
    <property type="entry name" value="NBAS SUBUNIT OF NRZ TETHERING COMPLEX"/>
    <property type="match status" value="1"/>
</dbReference>
<evidence type="ECO:0000259" key="1">
    <source>
        <dbReference type="Pfam" id="PF22913"/>
    </source>
</evidence>
<organism evidence="2 3">
    <name type="scientific">Laticauda laticaudata</name>
    <name type="common">Blue-ringed sea krait</name>
    <name type="synonym">Blue-lipped sea krait</name>
    <dbReference type="NCBI Taxonomy" id="8630"/>
    <lineage>
        <taxon>Eukaryota</taxon>
        <taxon>Metazoa</taxon>
        <taxon>Chordata</taxon>
        <taxon>Craniata</taxon>
        <taxon>Vertebrata</taxon>
        <taxon>Euteleostomi</taxon>
        <taxon>Lepidosauria</taxon>
        <taxon>Squamata</taxon>
        <taxon>Bifurcata</taxon>
        <taxon>Unidentata</taxon>
        <taxon>Episquamata</taxon>
        <taxon>Toxicofera</taxon>
        <taxon>Serpentes</taxon>
        <taxon>Colubroidea</taxon>
        <taxon>Elapidae</taxon>
        <taxon>Laticaudinae</taxon>
        <taxon>Laticauda</taxon>
    </lineage>
</organism>
<dbReference type="Ensembl" id="ENSLLTT00000020480.1">
    <property type="protein sequence ID" value="ENSLLTP00000019752.1"/>
    <property type="gene ID" value="ENSLLTG00000014824.1"/>
</dbReference>